<dbReference type="EMBL" id="JAHRHJ020001315">
    <property type="protein sequence ID" value="KAH9293303.1"/>
    <property type="molecule type" value="Genomic_DNA"/>
</dbReference>
<feature type="non-terminal residue" evidence="1">
    <location>
        <position position="1"/>
    </location>
</feature>
<reference evidence="1 2" key="1">
    <citation type="journal article" date="2021" name="Nat. Plants">
        <title>The Taxus genome provides insights into paclitaxel biosynthesis.</title>
        <authorList>
            <person name="Xiong X."/>
            <person name="Gou J."/>
            <person name="Liao Q."/>
            <person name="Li Y."/>
            <person name="Zhou Q."/>
            <person name="Bi G."/>
            <person name="Li C."/>
            <person name="Du R."/>
            <person name="Wang X."/>
            <person name="Sun T."/>
            <person name="Guo L."/>
            <person name="Liang H."/>
            <person name="Lu P."/>
            <person name="Wu Y."/>
            <person name="Zhang Z."/>
            <person name="Ro D.K."/>
            <person name="Shang Y."/>
            <person name="Huang S."/>
            <person name="Yan J."/>
        </authorList>
    </citation>
    <scope>NUCLEOTIDE SEQUENCE [LARGE SCALE GENOMIC DNA]</scope>
    <source>
        <strain evidence="1">Ta-2019</strain>
    </source>
</reference>
<organism evidence="1 2">
    <name type="scientific">Taxus chinensis</name>
    <name type="common">Chinese yew</name>
    <name type="synonym">Taxus wallichiana var. chinensis</name>
    <dbReference type="NCBI Taxonomy" id="29808"/>
    <lineage>
        <taxon>Eukaryota</taxon>
        <taxon>Viridiplantae</taxon>
        <taxon>Streptophyta</taxon>
        <taxon>Embryophyta</taxon>
        <taxon>Tracheophyta</taxon>
        <taxon>Spermatophyta</taxon>
        <taxon>Pinopsida</taxon>
        <taxon>Pinidae</taxon>
        <taxon>Conifers II</taxon>
        <taxon>Cupressales</taxon>
        <taxon>Taxaceae</taxon>
        <taxon>Taxus</taxon>
    </lineage>
</organism>
<feature type="non-terminal residue" evidence="1">
    <location>
        <position position="68"/>
    </location>
</feature>
<comment type="caution">
    <text evidence="1">The sequence shown here is derived from an EMBL/GenBank/DDBJ whole genome shotgun (WGS) entry which is preliminary data.</text>
</comment>
<accession>A0AA38F8I8</accession>
<proteinExistence type="predicted"/>
<protein>
    <submittedName>
        <fullName evidence="1">Uncharacterized protein</fullName>
    </submittedName>
</protein>
<sequence>IKEKGGLPYHEQEIILSLGIIVKNSSMAKIMERRSAKWTTPSDGWLKLNFNGAAKGSLGLGIIKNEIA</sequence>
<dbReference type="Proteomes" id="UP000824469">
    <property type="component" value="Unassembled WGS sequence"/>
</dbReference>
<dbReference type="AlphaFoldDB" id="A0AA38F8I8"/>
<name>A0AA38F8I8_TAXCH</name>
<keyword evidence="2" id="KW-1185">Reference proteome</keyword>
<evidence type="ECO:0000313" key="1">
    <source>
        <dbReference type="EMBL" id="KAH9293303.1"/>
    </source>
</evidence>
<gene>
    <name evidence="1" type="ORF">KI387_041491</name>
</gene>
<evidence type="ECO:0000313" key="2">
    <source>
        <dbReference type="Proteomes" id="UP000824469"/>
    </source>
</evidence>